<evidence type="ECO:0000256" key="2">
    <source>
        <dbReference type="ARBA" id="ARBA00022448"/>
    </source>
</evidence>
<dbReference type="Pfam" id="PF00514">
    <property type="entry name" value="Arm"/>
    <property type="match status" value="4"/>
</dbReference>
<evidence type="ECO:0000256" key="3">
    <source>
        <dbReference type="ARBA" id="ARBA00022927"/>
    </source>
</evidence>
<dbReference type="InterPro" id="IPR016024">
    <property type="entry name" value="ARM-type_fold"/>
</dbReference>
<dbReference type="GO" id="GO:0015031">
    <property type="term" value="P:protein transport"/>
    <property type="evidence" value="ECO:0007669"/>
    <property type="project" value="UniProtKB-KW"/>
</dbReference>
<evidence type="ECO:0000313" key="6">
    <source>
        <dbReference type="EMBL" id="CAE4661401.1"/>
    </source>
</evidence>
<feature type="repeat" description="ARM" evidence="4">
    <location>
        <begin position="701"/>
        <end position="743"/>
    </location>
</feature>
<feature type="compositionally biased region" description="Basic residues" evidence="5">
    <location>
        <begin position="941"/>
        <end position="960"/>
    </location>
</feature>
<keyword evidence="2" id="KW-0813">Transport</keyword>
<feature type="repeat" description="ARM" evidence="4">
    <location>
        <begin position="438"/>
        <end position="480"/>
    </location>
</feature>
<dbReference type="PROSITE" id="PS50176">
    <property type="entry name" value="ARM_REPEAT"/>
    <property type="match status" value="3"/>
</dbReference>
<keyword evidence="3" id="KW-0653">Protein transport</keyword>
<dbReference type="AlphaFoldDB" id="A0A7S4T046"/>
<evidence type="ECO:0000256" key="4">
    <source>
        <dbReference type="PROSITE-ProRule" id="PRU00259"/>
    </source>
</evidence>
<feature type="compositionally biased region" description="Low complexity" evidence="5">
    <location>
        <begin position="1036"/>
        <end position="1049"/>
    </location>
</feature>
<proteinExistence type="inferred from homology"/>
<feature type="region of interest" description="Disordered" evidence="5">
    <location>
        <begin position="101"/>
        <end position="126"/>
    </location>
</feature>
<feature type="compositionally biased region" description="Basic and acidic residues" evidence="5">
    <location>
        <begin position="1109"/>
        <end position="1123"/>
    </location>
</feature>
<dbReference type="InterPro" id="IPR011989">
    <property type="entry name" value="ARM-like"/>
</dbReference>
<dbReference type="EMBL" id="HBNS01057239">
    <property type="protein sequence ID" value="CAE4661401.1"/>
    <property type="molecule type" value="Transcribed_RNA"/>
</dbReference>
<feature type="region of interest" description="Disordered" evidence="5">
    <location>
        <begin position="472"/>
        <end position="501"/>
    </location>
</feature>
<feature type="compositionally biased region" description="Low complexity" evidence="5">
    <location>
        <begin position="1084"/>
        <end position="1093"/>
    </location>
</feature>
<name>A0A7S4T046_9STRA</name>
<dbReference type="InterPro" id="IPR000225">
    <property type="entry name" value="Armadillo"/>
</dbReference>
<protein>
    <submittedName>
        <fullName evidence="6">Uncharacterized protein</fullName>
    </submittedName>
</protein>
<dbReference type="Gene3D" id="1.25.10.10">
    <property type="entry name" value="Leucine-rich Repeat Variant"/>
    <property type="match status" value="1"/>
</dbReference>
<comment type="similarity">
    <text evidence="1">Belongs to the importin alpha family.</text>
</comment>
<sequence>MTRRYKRSKLIKRKQNLVSVLPPLGESEMNIVAEMCRGALNDPQLLPAHRDLLHLVQERDWIPLLLGWLNLHDQPAVQLEALLALTNITELSAQQLYYQHTSSSNGAPVPGTGLMSGNGSGVTSQVASDATVAPTNVANYYSFPPPTSSSPSSSSSSPLSSSLMPGPTSAALAPMPSLAGSGGLPAAPSPYTFSAPVPMHTGAPFAAPSPFPAVTFTPETIVGNNSTGGEDANQVESDAAGSIRGESATVLPPSSISGSAAPFSAGNGIPGLPNAFPAPGVSGSNVTAGFGPFNPQISSANMTSSSSVPFEWDKVNATSAANGNAPGAVGVGGILPPLSNTSFPSNHIPPLPFPSADAVNAAAAAGSFVTAPSPASLMAPLHYGAPSPGSASSSMFLPPAPIPPTTVGGFNGGAPTSTSSIPQPLPASSQHLLLRHADAIPTLISLLSSPNREVHEQAMWILGSIAAGDSSSSASGTGAGASGVGAGAGSGGGAGVASGNGDKASSVAARDVVLAAGVMTPLLRCLEANPQNLSLQRIGSWALSNLVEGQFQQQSGKAGTAANSSTGNNKSNGPGIDYQSSDEIDIKTLLPTLRRLLNTADAEVLSYTCWTLSHLCDGPSSHIAAVVTTTNPTALPGGLVPRLVELLLHLSWRVTKPALRTIGNIVCAECGDDGGASHNHGGEMCPPPTPADYTEVILECDAVPRLKRLITHSNREIQKEACWTLSNIAAGTVDQIQAVIDSGAIPPLVNLVSDKSTDQEVRSEACWVVLNATSCGSDQQIEVLVDEGCVSVLGVLLEEPSMVMMALEGLERVLQVEESREMARKARLAARCTIIDDSDEYAEDEDDKRPPTLVSASLIEKALEKHNSNAVSKRAGRIWKQHFVSCALCRQSFSRHRTSDARFCNECKCHVCSNCDCQVYHLSYQEELWAATEEKTEATKRAKKSKKQKKKEKRKEKKAKQQSQAQQTCPDAPASGPDQHQTPKDMSVARSRSSTVTSSSDNSGSDEQGRSNKPPLNELSVVGSSSSGRKSKKHSALASTSSAPTSLDSTGDRHRTTRKGAKNGRPPRDTGISTSSGKRQGGKNNNPNNLRNNVFPSPPGTDEEDEVIDTGRIRGNDDGDSSRHPPIDFVLYLQQTGSIIALAKLMDALDYGDGSGYDEEIDAELQLLSRQQNQQQHVLSRQATT</sequence>
<feature type="compositionally biased region" description="Polar residues" evidence="5">
    <location>
        <begin position="554"/>
        <end position="572"/>
    </location>
</feature>
<gene>
    <name evidence="6" type="ORF">DBRI00130_LOCUS41192</name>
</gene>
<feature type="compositionally biased region" description="Low complexity" evidence="5">
    <location>
        <begin position="988"/>
        <end position="1006"/>
    </location>
</feature>
<feature type="compositionally biased region" description="Low complexity" evidence="5">
    <location>
        <begin position="149"/>
        <end position="168"/>
    </location>
</feature>
<feature type="region of interest" description="Disordered" evidence="5">
    <location>
        <begin position="145"/>
        <end position="168"/>
    </location>
</feature>
<dbReference type="SMART" id="SM00185">
    <property type="entry name" value="ARM"/>
    <property type="match status" value="8"/>
</dbReference>
<dbReference type="SUPFAM" id="SSF48371">
    <property type="entry name" value="ARM repeat"/>
    <property type="match status" value="1"/>
</dbReference>
<dbReference type="PANTHER" id="PTHR23316">
    <property type="entry name" value="IMPORTIN ALPHA"/>
    <property type="match status" value="1"/>
</dbReference>
<feature type="region of interest" description="Disordered" evidence="5">
    <location>
        <begin position="933"/>
        <end position="1123"/>
    </location>
</feature>
<evidence type="ECO:0000256" key="5">
    <source>
        <dbReference type="SAM" id="MobiDB-lite"/>
    </source>
</evidence>
<accession>A0A7S4T046</accession>
<feature type="region of interest" description="Disordered" evidence="5">
    <location>
        <begin position="554"/>
        <end position="579"/>
    </location>
</feature>
<organism evidence="6">
    <name type="scientific">Ditylum brightwellii</name>
    <dbReference type="NCBI Taxonomy" id="49249"/>
    <lineage>
        <taxon>Eukaryota</taxon>
        <taxon>Sar</taxon>
        <taxon>Stramenopiles</taxon>
        <taxon>Ochrophyta</taxon>
        <taxon>Bacillariophyta</taxon>
        <taxon>Mediophyceae</taxon>
        <taxon>Lithodesmiophycidae</taxon>
        <taxon>Lithodesmiales</taxon>
        <taxon>Lithodesmiaceae</taxon>
        <taxon>Ditylum</taxon>
    </lineage>
</organism>
<feature type="repeat" description="ARM" evidence="4">
    <location>
        <begin position="743"/>
        <end position="773"/>
    </location>
</feature>
<feature type="compositionally biased region" description="Gly residues" evidence="5">
    <location>
        <begin position="477"/>
        <end position="498"/>
    </location>
</feature>
<reference evidence="6" key="1">
    <citation type="submission" date="2021-01" db="EMBL/GenBank/DDBJ databases">
        <authorList>
            <person name="Corre E."/>
            <person name="Pelletier E."/>
            <person name="Niang G."/>
            <person name="Scheremetjew M."/>
            <person name="Finn R."/>
            <person name="Kale V."/>
            <person name="Holt S."/>
            <person name="Cochrane G."/>
            <person name="Meng A."/>
            <person name="Brown T."/>
            <person name="Cohen L."/>
        </authorList>
    </citation>
    <scope>NUCLEOTIDE SEQUENCE</scope>
    <source>
        <strain evidence="6">GSO104</strain>
    </source>
</reference>
<evidence type="ECO:0000256" key="1">
    <source>
        <dbReference type="ARBA" id="ARBA00010394"/>
    </source>
</evidence>